<reference evidence="2" key="1">
    <citation type="submission" date="2021-12" db="EMBL/GenBank/DDBJ databases">
        <authorList>
            <person name="Martin H S."/>
        </authorList>
    </citation>
    <scope>NUCLEOTIDE SEQUENCE</scope>
</reference>
<feature type="region of interest" description="Disordered" evidence="1">
    <location>
        <begin position="353"/>
        <end position="375"/>
    </location>
</feature>
<evidence type="ECO:0000256" key="1">
    <source>
        <dbReference type="SAM" id="MobiDB-lite"/>
    </source>
</evidence>
<organism evidence="2 3">
    <name type="scientific">Brenthis ino</name>
    <name type="common">lesser marbled fritillary</name>
    <dbReference type="NCBI Taxonomy" id="405034"/>
    <lineage>
        <taxon>Eukaryota</taxon>
        <taxon>Metazoa</taxon>
        <taxon>Ecdysozoa</taxon>
        <taxon>Arthropoda</taxon>
        <taxon>Hexapoda</taxon>
        <taxon>Insecta</taxon>
        <taxon>Pterygota</taxon>
        <taxon>Neoptera</taxon>
        <taxon>Endopterygota</taxon>
        <taxon>Lepidoptera</taxon>
        <taxon>Glossata</taxon>
        <taxon>Ditrysia</taxon>
        <taxon>Papilionoidea</taxon>
        <taxon>Nymphalidae</taxon>
        <taxon>Heliconiinae</taxon>
        <taxon>Argynnini</taxon>
        <taxon>Brenthis</taxon>
    </lineage>
</organism>
<gene>
    <name evidence="2" type="ORF">BINO364_LOCUS10707</name>
</gene>
<dbReference type="AlphaFoldDB" id="A0A8J9URX4"/>
<evidence type="ECO:0000313" key="3">
    <source>
        <dbReference type="Proteomes" id="UP000838878"/>
    </source>
</evidence>
<dbReference type="Proteomes" id="UP000838878">
    <property type="component" value="Chromosome 5"/>
</dbReference>
<feature type="non-terminal residue" evidence="2">
    <location>
        <position position="645"/>
    </location>
</feature>
<protein>
    <submittedName>
        <fullName evidence="2">Uncharacterized protein</fullName>
    </submittedName>
</protein>
<dbReference type="EMBL" id="OV170225">
    <property type="protein sequence ID" value="CAH0725088.1"/>
    <property type="molecule type" value="Genomic_DNA"/>
</dbReference>
<feature type="region of interest" description="Disordered" evidence="1">
    <location>
        <begin position="619"/>
        <end position="645"/>
    </location>
</feature>
<dbReference type="OrthoDB" id="6497308at2759"/>
<keyword evidence="3" id="KW-1185">Reference proteome</keyword>
<feature type="region of interest" description="Disordered" evidence="1">
    <location>
        <begin position="74"/>
        <end position="93"/>
    </location>
</feature>
<accession>A0A8J9URX4</accession>
<evidence type="ECO:0000313" key="2">
    <source>
        <dbReference type="EMBL" id="CAH0725088.1"/>
    </source>
</evidence>
<proteinExistence type="predicted"/>
<feature type="compositionally biased region" description="Basic and acidic residues" evidence="1">
    <location>
        <begin position="82"/>
        <end position="93"/>
    </location>
</feature>
<sequence>MTETTAIKVKTERPDEAEIRELAAKMVEANKAKALAASVAAARPQPGALLGGPTPAVGGQMGILNFLTRKPGTQAPVAEQRPASDDKKTPAPDEASWKGHFGWDMLGKCHIPYIYRSGEKYVAVRMVEIKLLNKYLNYLHADIYSCTCIRSYYITEIEARLLNEINNRHCDGQFGREPFTQKDLVVRLSDAYEFYNFLDVCYNKLLRGTTNNKDKCGFIRINKESVVPYTVRDGQKFVPLFYFEGETDNLKLKADQLKGWDLSYLKFCCKVQGIRNELFASETCSVISLTDIKSYFPPGTEFEEYWPNKVVDSQLLISAKGSVSGGGQWTRAPPAPPPGAVGGVGVGSGVSLGNVPSRGRRPTQRHSAASSAMQMPHAGISAAAVQALSNGWNLPGTLTQAQTQQVLRLAQAQVAAQAQAAARYSNAMAAAASMPQHRSQHNRNVQFPNSSITMAMGQQPPPPLVRSTANTTTMNSAQVTGSMNGHSTSHNVDTRKRLTPIPDISITGNHTPYKVQKAVVENTMVPCINAKPYQYTELLMTLPDLASHFFPRVPLATCRAMLDALGLTLFRPNTTQLQVLRNSGKCKSAAAGENGMALVQIRDVMQHMPQFKYMMRSGLADDAPHQPPRPAHAPPSSHAKRARAN</sequence>
<name>A0A8J9URX4_9NEOP</name>